<comment type="caution">
    <text evidence="1">The sequence shown here is derived from an EMBL/GenBank/DDBJ whole genome shotgun (WGS) entry which is preliminary data.</text>
</comment>
<organism evidence="1 2">
    <name type="scientific">Trichothecium roseum</name>
    <dbReference type="NCBI Taxonomy" id="47278"/>
    <lineage>
        <taxon>Eukaryota</taxon>
        <taxon>Fungi</taxon>
        <taxon>Dikarya</taxon>
        <taxon>Ascomycota</taxon>
        <taxon>Pezizomycotina</taxon>
        <taxon>Sordariomycetes</taxon>
        <taxon>Hypocreomycetidae</taxon>
        <taxon>Hypocreales</taxon>
        <taxon>Hypocreales incertae sedis</taxon>
        <taxon>Trichothecium</taxon>
    </lineage>
</organism>
<keyword evidence="2" id="KW-1185">Reference proteome</keyword>
<name>A0ACC0USX0_9HYPO</name>
<reference evidence="1" key="1">
    <citation type="submission" date="2022-10" db="EMBL/GenBank/DDBJ databases">
        <title>Complete Genome of Trichothecium roseum strain YXFP-22015, a Plant Pathogen Isolated from Citrus.</title>
        <authorList>
            <person name="Wang Y."/>
            <person name="Zhu L."/>
        </authorList>
    </citation>
    <scope>NUCLEOTIDE SEQUENCE</scope>
    <source>
        <strain evidence="1">YXFP-22015</strain>
    </source>
</reference>
<evidence type="ECO:0000313" key="1">
    <source>
        <dbReference type="EMBL" id="KAI9897186.1"/>
    </source>
</evidence>
<evidence type="ECO:0000313" key="2">
    <source>
        <dbReference type="Proteomes" id="UP001163324"/>
    </source>
</evidence>
<dbReference type="Proteomes" id="UP001163324">
    <property type="component" value="Chromosome 8"/>
</dbReference>
<gene>
    <name evidence="1" type="ORF">N3K66_008208</name>
</gene>
<proteinExistence type="predicted"/>
<dbReference type="EMBL" id="CM047947">
    <property type="protein sequence ID" value="KAI9897186.1"/>
    <property type="molecule type" value="Genomic_DNA"/>
</dbReference>
<sequence length="255" mass="28441">MGPPFSDKEKRFVLAEMIKASQLDIESLVLFVKANHVEPDWGNMQIPWGRNMNQCVELAERMSIIPPMKRRLSLDREEYANKRQATAHAVHTQEIHNSHYTHQPSHSSPAASVPRHIASPPMPHFTPPMTSQKPPVTDTPKRRGRPPRQDKQKRDSLRPILPHPSMMAHSTQAPMTPGSTLSSVRPLLPAPSRPLEHMRPATPPEAHIPRTKSPTDVNVKPDLVQPKSERSASVVDDRSPLVSVADVPQKPVSVG</sequence>
<accession>A0ACC0USX0</accession>
<protein>
    <submittedName>
        <fullName evidence="1">Uncharacterized protein</fullName>
    </submittedName>
</protein>